<dbReference type="PANTHER" id="PTHR35276:SF1">
    <property type="entry name" value="TRNA (MNM(5)S(2)U34)-METHYLTRANSFERASE, CHLOROPLASTIC"/>
    <property type="match status" value="1"/>
</dbReference>
<dbReference type="AlphaFoldDB" id="A0A498C621"/>
<dbReference type="OrthoDB" id="9792989at2"/>
<dbReference type="EMBL" id="RCDA01000001">
    <property type="protein sequence ID" value="RLK50467.1"/>
    <property type="molecule type" value="Genomic_DNA"/>
</dbReference>
<dbReference type="Proteomes" id="UP000275461">
    <property type="component" value="Unassembled WGS sequence"/>
</dbReference>
<reference evidence="1 2" key="1">
    <citation type="submission" date="2018-10" db="EMBL/GenBank/DDBJ databases">
        <title>Genomic Encyclopedia of Type Strains, Phase IV (KMG-IV): sequencing the most valuable type-strain genomes for metagenomic binning, comparative biology and taxonomic classification.</title>
        <authorList>
            <person name="Goeker M."/>
        </authorList>
    </citation>
    <scope>NUCLEOTIDE SEQUENCE [LARGE SCALE GENOMIC DNA]</scope>
    <source>
        <strain evidence="1 2">DSM 12769</strain>
    </source>
</reference>
<dbReference type="InterPro" id="IPR029063">
    <property type="entry name" value="SAM-dependent_MTases_sf"/>
</dbReference>
<dbReference type="PANTHER" id="PTHR35276">
    <property type="entry name" value="S-ADENOSYL-L-METHIONINE-DEPENDENT METHYLTRANSFERASES SUPERFAMILY PROTEIN"/>
    <property type="match status" value="1"/>
</dbReference>
<keyword evidence="2" id="KW-1185">Reference proteome</keyword>
<gene>
    <name evidence="1" type="ORF">DFR31_0367</name>
</gene>
<keyword evidence="1" id="KW-0808">Transferase</keyword>
<sequence length="207" mass="21853">MSRRPRLTEQVHARLAAHLRGGDRAVDATAGNGHDTLFLARQVGGQGQVWAFDVQSQALMATRKRLQQAGLADRVNLVHAGHQALSRHLPATTLGQVKAVVFNLGYLPGGDHALITRPETTLAALNSAWEALAPAGVISLMIYRGHPGGAAEFDAVADWCRSRGIEPEAPDGPARSPKAPIWWLLTRCGTRDVQPDAGGAPAASSAG</sequence>
<dbReference type="Pfam" id="PF06962">
    <property type="entry name" value="rRNA_methylase"/>
    <property type="match status" value="1"/>
</dbReference>
<dbReference type="CDD" id="cd02440">
    <property type="entry name" value="AdoMet_MTases"/>
    <property type="match status" value="1"/>
</dbReference>
<evidence type="ECO:0000313" key="2">
    <source>
        <dbReference type="Proteomes" id="UP000275461"/>
    </source>
</evidence>
<dbReference type="Gene3D" id="3.40.50.150">
    <property type="entry name" value="Vaccinia Virus protein VP39"/>
    <property type="match status" value="1"/>
</dbReference>
<accession>A0A498C621</accession>
<dbReference type="SUPFAM" id="SSF53335">
    <property type="entry name" value="S-adenosyl-L-methionine-dependent methyltransferases"/>
    <property type="match status" value="1"/>
</dbReference>
<name>A0A498C621_9GAMM</name>
<dbReference type="GO" id="GO:0032259">
    <property type="term" value="P:methylation"/>
    <property type="evidence" value="ECO:0007669"/>
    <property type="project" value="UniProtKB-KW"/>
</dbReference>
<dbReference type="InterPro" id="IPR010719">
    <property type="entry name" value="MnmM_MeTrfase"/>
</dbReference>
<organism evidence="1 2">
    <name type="scientific">Alkalispirillum mobile</name>
    <dbReference type="NCBI Taxonomy" id="85925"/>
    <lineage>
        <taxon>Bacteria</taxon>
        <taxon>Pseudomonadati</taxon>
        <taxon>Pseudomonadota</taxon>
        <taxon>Gammaproteobacteria</taxon>
        <taxon>Chromatiales</taxon>
        <taxon>Ectothiorhodospiraceae</taxon>
        <taxon>Alkalispirillum</taxon>
    </lineage>
</organism>
<dbReference type="RefSeq" id="WP_121440957.1">
    <property type="nucleotide sequence ID" value="NZ_RCDA01000001.1"/>
</dbReference>
<keyword evidence="1" id="KW-0489">Methyltransferase</keyword>
<evidence type="ECO:0000313" key="1">
    <source>
        <dbReference type="EMBL" id="RLK50467.1"/>
    </source>
</evidence>
<comment type="caution">
    <text evidence="1">The sequence shown here is derived from an EMBL/GenBank/DDBJ whole genome shotgun (WGS) entry which is preliminary data.</text>
</comment>
<proteinExistence type="predicted"/>
<protein>
    <submittedName>
        <fullName evidence="1">Putative rRNA methylase</fullName>
    </submittedName>
</protein>
<dbReference type="GO" id="GO:0008168">
    <property type="term" value="F:methyltransferase activity"/>
    <property type="evidence" value="ECO:0007669"/>
    <property type="project" value="UniProtKB-KW"/>
</dbReference>